<dbReference type="Gene3D" id="3.30.300.30">
    <property type="match status" value="1"/>
</dbReference>
<dbReference type="SUPFAM" id="SSF56801">
    <property type="entry name" value="Acetyl-CoA synthetase-like"/>
    <property type="match status" value="1"/>
</dbReference>
<comment type="caution">
    <text evidence="8">The sequence shown here is derived from an EMBL/GenBank/DDBJ whole genome shotgun (WGS) entry which is preliminary data.</text>
</comment>
<dbReference type="OrthoDB" id="9803968at2"/>
<keyword evidence="2" id="KW-0436">Ligase</keyword>
<dbReference type="InterPro" id="IPR000873">
    <property type="entry name" value="AMP-dep_synth/lig_dom"/>
</dbReference>
<dbReference type="InterPro" id="IPR020845">
    <property type="entry name" value="AMP-binding_CS"/>
</dbReference>
<feature type="domain" description="AMP-dependent synthetase/ligase" evidence="6">
    <location>
        <begin position="16"/>
        <end position="369"/>
    </location>
</feature>
<dbReference type="InterPro" id="IPR042099">
    <property type="entry name" value="ANL_N_sf"/>
</dbReference>
<comment type="catalytic activity">
    <reaction evidence="3">
        <text>3-(methylsulfanyl)propanoate + ATP + CoA = 3-(methylsulfanyl)propanoyl-CoA + AMP + diphosphate</text>
        <dbReference type="Rhea" id="RHEA:43052"/>
        <dbReference type="ChEBI" id="CHEBI:30616"/>
        <dbReference type="ChEBI" id="CHEBI:33019"/>
        <dbReference type="ChEBI" id="CHEBI:49016"/>
        <dbReference type="ChEBI" id="CHEBI:57287"/>
        <dbReference type="ChEBI" id="CHEBI:82815"/>
        <dbReference type="ChEBI" id="CHEBI:456215"/>
        <dbReference type="EC" id="6.2.1.44"/>
    </reaction>
    <physiologicalReaction direction="left-to-right" evidence="3">
        <dbReference type="Rhea" id="RHEA:43053"/>
    </physiologicalReaction>
</comment>
<dbReference type="GO" id="GO:0006631">
    <property type="term" value="P:fatty acid metabolic process"/>
    <property type="evidence" value="ECO:0007669"/>
    <property type="project" value="TreeGrafter"/>
</dbReference>
<feature type="domain" description="AMP-binding enzyme C-terminal" evidence="7">
    <location>
        <begin position="419"/>
        <end position="494"/>
    </location>
</feature>
<reference evidence="9" key="1">
    <citation type="submission" date="2018-05" db="EMBL/GenBank/DDBJ databases">
        <authorList>
            <person name="Li X."/>
        </authorList>
    </citation>
    <scope>NUCLEOTIDE SEQUENCE [LARGE SCALE GENOMIC DNA]</scope>
    <source>
        <strain evidence="9">LX32</strain>
    </source>
</reference>
<comment type="similarity">
    <text evidence="1">Belongs to the ATP-dependent AMP-binding enzyme family.</text>
</comment>
<dbReference type="GO" id="GO:0031956">
    <property type="term" value="F:medium-chain fatty acid-CoA ligase activity"/>
    <property type="evidence" value="ECO:0007669"/>
    <property type="project" value="TreeGrafter"/>
</dbReference>
<dbReference type="Pfam" id="PF13193">
    <property type="entry name" value="AMP-binding_C"/>
    <property type="match status" value="1"/>
</dbReference>
<dbReference type="PANTHER" id="PTHR43201:SF5">
    <property type="entry name" value="MEDIUM-CHAIN ACYL-COA LIGASE ACSF2, MITOCHONDRIAL"/>
    <property type="match status" value="1"/>
</dbReference>
<evidence type="ECO:0000259" key="6">
    <source>
        <dbReference type="Pfam" id="PF00501"/>
    </source>
</evidence>
<evidence type="ECO:0000313" key="9">
    <source>
        <dbReference type="Proteomes" id="UP000249254"/>
    </source>
</evidence>
<dbReference type="Gene3D" id="3.40.50.12780">
    <property type="entry name" value="N-terminal domain of ligase-like"/>
    <property type="match status" value="1"/>
</dbReference>
<evidence type="ECO:0000256" key="2">
    <source>
        <dbReference type="ARBA" id="ARBA00022598"/>
    </source>
</evidence>
<dbReference type="EC" id="6.2.1.44" evidence="4"/>
<evidence type="ECO:0000256" key="1">
    <source>
        <dbReference type="ARBA" id="ARBA00006432"/>
    </source>
</evidence>
<dbReference type="RefSeq" id="WP_111530345.1">
    <property type="nucleotide sequence ID" value="NZ_JBHRSG010000003.1"/>
</dbReference>
<evidence type="ECO:0000256" key="5">
    <source>
        <dbReference type="ARBA" id="ARBA00067668"/>
    </source>
</evidence>
<evidence type="ECO:0000256" key="4">
    <source>
        <dbReference type="ARBA" id="ARBA00066616"/>
    </source>
</evidence>
<name>A0A328AAK9_9CAUL</name>
<dbReference type="FunFam" id="3.30.300.30:FF:000008">
    <property type="entry name" value="2,3-dihydroxybenzoate-AMP ligase"/>
    <property type="match status" value="1"/>
</dbReference>
<gene>
    <name evidence="8" type="ORF">DJ017_18340</name>
</gene>
<organism evidence="8 9">
    <name type="scientific">Phenylobacterium soli</name>
    <dbReference type="NCBI Taxonomy" id="2170551"/>
    <lineage>
        <taxon>Bacteria</taxon>
        <taxon>Pseudomonadati</taxon>
        <taxon>Pseudomonadota</taxon>
        <taxon>Alphaproteobacteria</taxon>
        <taxon>Caulobacterales</taxon>
        <taxon>Caulobacteraceae</taxon>
        <taxon>Phenylobacterium</taxon>
    </lineage>
</organism>
<dbReference type="Proteomes" id="UP000249254">
    <property type="component" value="Unassembled WGS sequence"/>
</dbReference>
<dbReference type="AlphaFoldDB" id="A0A328AAK9"/>
<sequence length="511" mass="54844">MEEADSLGWLRRDVVERQAGIRPADLALHEIATGRRWTYAELEADIRRAAAWLRGLKLESGARVALLARNGSAHAILFYACARAGAIFQPLNWRLSGPELAVLLEDAQPQVLIHAAEFEDQARTAMAAGQPRHVLETDAFAGAIAGCAPAPCPDIDVTAPMMLLYTSGTTGRPKGVIVTPKSAFFGATNFTFVGELTAGHAQLCDVPLFHVVGLLAILHASLLAGAAVHLNDRFSPDATLAALNDPALRISHYFCVPQMAQALTDHPLFAAADLAGLKLFTGGAPMPAGLTLALLDKQIRASNGYGMSENGTVLGVPLDLDTARRKVGSAGLAAPAIEVRLVGADGRDVAEGETGEIWLRGPSITPGYWGQPEANAKAFSDGWFRTGDAARRDSDGFYFIVDRWKDMYITGGENVYPAEVENVLLQIEGVAEAAVFGVDDPRWGETGCAYLVLRPGAELDTARVLAWCDERLARYKRPQHVRIVPSLPRTASGKLQKDVLRRAFEAPKTPA</sequence>
<dbReference type="PROSITE" id="PS00455">
    <property type="entry name" value="AMP_BINDING"/>
    <property type="match status" value="1"/>
</dbReference>
<dbReference type="InterPro" id="IPR045851">
    <property type="entry name" value="AMP-bd_C_sf"/>
</dbReference>
<dbReference type="EMBL" id="QFYQ01000002">
    <property type="protein sequence ID" value="RAK51783.1"/>
    <property type="molecule type" value="Genomic_DNA"/>
</dbReference>
<evidence type="ECO:0000313" key="8">
    <source>
        <dbReference type="EMBL" id="RAK51783.1"/>
    </source>
</evidence>
<dbReference type="InterPro" id="IPR025110">
    <property type="entry name" value="AMP-bd_C"/>
</dbReference>
<dbReference type="PANTHER" id="PTHR43201">
    <property type="entry name" value="ACYL-COA SYNTHETASE"/>
    <property type="match status" value="1"/>
</dbReference>
<protein>
    <recommendedName>
        <fullName evidence="5">3-methylmercaptopropionyl-CoA ligase</fullName>
        <ecNumber evidence="4">6.2.1.44</ecNumber>
    </recommendedName>
</protein>
<dbReference type="Pfam" id="PF00501">
    <property type="entry name" value="AMP-binding"/>
    <property type="match status" value="1"/>
</dbReference>
<evidence type="ECO:0000256" key="3">
    <source>
        <dbReference type="ARBA" id="ARBA00051915"/>
    </source>
</evidence>
<keyword evidence="9" id="KW-1185">Reference proteome</keyword>
<accession>A0A328AAK9</accession>
<proteinExistence type="inferred from homology"/>
<evidence type="ECO:0000259" key="7">
    <source>
        <dbReference type="Pfam" id="PF13193"/>
    </source>
</evidence>